<organism evidence="11 12">
    <name type="scientific">Podospora aff. communis PSN243</name>
    <dbReference type="NCBI Taxonomy" id="3040156"/>
    <lineage>
        <taxon>Eukaryota</taxon>
        <taxon>Fungi</taxon>
        <taxon>Dikarya</taxon>
        <taxon>Ascomycota</taxon>
        <taxon>Pezizomycotina</taxon>
        <taxon>Sordariomycetes</taxon>
        <taxon>Sordariomycetidae</taxon>
        <taxon>Sordariales</taxon>
        <taxon>Podosporaceae</taxon>
        <taxon>Podospora</taxon>
    </lineage>
</organism>
<feature type="domain" description="Protein kinase" evidence="10">
    <location>
        <begin position="265"/>
        <end position="534"/>
    </location>
</feature>
<evidence type="ECO:0000313" key="12">
    <source>
        <dbReference type="Proteomes" id="UP001321760"/>
    </source>
</evidence>
<dbReference type="InterPro" id="IPR008266">
    <property type="entry name" value="Tyr_kinase_AS"/>
</dbReference>
<dbReference type="SUPFAM" id="SSF56112">
    <property type="entry name" value="Protein kinase-like (PK-like)"/>
    <property type="match status" value="1"/>
</dbReference>
<evidence type="ECO:0000256" key="1">
    <source>
        <dbReference type="ARBA" id="ARBA00003747"/>
    </source>
</evidence>
<dbReference type="EC" id="2.7.11.1" evidence="3"/>
<evidence type="ECO:0000256" key="3">
    <source>
        <dbReference type="ARBA" id="ARBA00012513"/>
    </source>
</evidence>
<evidence type="ECO:0000256" key="2">
    <source>
        <dbReference type="ARBA" id="ARBA00011534"/>
    </source>
</evidence>
<evidence type="ECO:0000313" key="11">
    <source>
        <dbReference type="EMBL" id="KAK4448729.1"/>
    </source>
</evidence>
<dbReference type="Pfam" id="PF00069">
    <property type="entry name" value="Pkinase"/>
    <property type="match status" value="1"/>
</dbReference>
<dbReference type="PROSITE" id="PS00109">
    <property type="entry name" value="PROTEIN_KINASE_TYR"/>
    <property type="match status" value="1"/>
</dbReference>
<reference evidence="11" key="2">
    <citation type="submission" date="2023-05" db="EMBL/GenBank/DDBJ databases">
        <authorList>
            <consortium name="Lawrence Berkeley National Laboratory"/>
            <person name="Steindorff A."/>
            <person name="Hensen N."/>
            <person name="Bonometti L."/>
            <person name="Westerberg I."/>
            <person name="Brannstrom I.O."/>
            <person name="Guillou S."/>
            <person name="Cros-Aarteil S."/>
            <person name="Calhoun S."/>
            <person name="Haridas S."/>
            <person name="Kuo A."/>
            <person name="Mondo S."/>
            <person name="Pangilinan J."/>
            <person name="Riley R."/>
            <person name="Labutti K."/>
            <person name="Andreopoulos B."/>
            <person name="Lipzen A."/>
            <person name="Chen C."/>
            <person name="Yanf M."/>
            <person name="Daum C."/>
            <person name="Ng V."/>
            <person name="Clum A."/>
            <person name="Ohm R."/>
            <person name="Martin F."/>
            <person name="Silar P."/>
            <person name="Natvig D."/>
            <person name="Lalanne C."/>
            <person name="Gautier V."/>
            <person name="Ament-Velasquez S.L."/>
            <person name="Kruys A."/>
            <person name="Hutchinson M.I."/>
            <person name="Powell A.J."/>
            <person name="Barry K."/>
            <person name="Miller A.N."/>
            <person name="Grigoriev I.V."/>
            <person name="Debuchy R."/>
            <person name="Gladieux P."/>
            <person name="Thoren M.H."/>
            <person name="Johannesson H."/>
        </authorList>
    </citation>
    <scope>NUCLEOTIDE SEQUENCE</scope>
    <source>
        <strain evidence="11">PSN243</strain>
    </source>
</reference>
<name>A0AAV9GIZ9_9PEZI</name>
<dbReference type="GO" id="GO:0005737">
    <property type="term" value="C:cytoplasm"/>
    <property type="evidence" value="ECO:0007669"/>
    <property type="project" value="TreeGrafter"/>
</dbReference>
<dbReference type="Gene3D" id="3.30.200.20">
    <property type="entry name" value="Phosphorylase Kinase, domain 1"/>
    <property type="match status" value="1"/>
</dbReference>
<dbReference type="InterPro" id="IPR011009">
    <property type="entry name" value="Kinase-like_dom_sf"/>
</dbReference>
<keyword evidence="12" id="KW-1185">Reference proteome</keyword>
<keyword evidence="11" id="KW-0418">Kinase</keyword>
<dbReference type="CDD" id="cd00180">
    <property type="entry name" value="PKc"/>
    <property type="match status" value="1"/>
</dbReference>
<dbReference type="Proteomes" id="UP001321760">
    <property type="component" value="Unassembled WGS sequence"/>
</dbReference>
<dbReference type="GO" id="GO:0005524">
    <property type="term" value="F:ATP binding"/>
    <property type="evidence" value="ECO:0007669"/>
    <property type="project" value="InterPro"/>
</dbReference>
<sequence>MESFPGGEDGGSDIVNTARASTHESTPEVMYSGDFATIRPDGNAATSAFNNLVVALLEDGVLGDQPEPYHARFLCLEMPPSLPSEPPSPFSDSSCSIAPHDAPASRGHYRLSLDVLPEGPGGAWRIGKGSSRAGDDSRGVDLLLVPPGQHKGTGVANVHALISIHSQSGAFMLRSTSSRPIIYMSAAEDGSDLVLRQGGQAVLYKTVNRLRIGSLDFILSFSVEQENHFQVLRDQFITSIMEQPAAPHPSIDVIPQSYHQRIAGYITHKSISAGAFGMVRSAVDCTTGRPVAVKRLTCKGQRESSAVQMEARIAGLFPRDDPGSGVIPLLSAWCEHNSRFPCGRSPEDVFLAMPLAQTDFGHADWLSIRAETRLALFRDTLVGLRRIHSSNIIHRDISLKNLLIRSVNPPVAAICDFGKATDQRRSYNSAIGPIETVAPEVWRSAPHNPYTRAVDVWSLGYAWLSTFGHLRGLLSANGNQKTDEVRSRSIHRELNNRVQSGLIPGSLGNLMRDMMAFDPAQRCTAEQALRHPAWDLDVSARSEEPPNRVKRARLLTPEPGDEPLVATVPIASTILDTQR</sequence>
<accession>A0AAV9GIZ9</accession>
<gene>
    <name evidence="11" type="ORF">QBC34DRAFT_406638</name>
</gene>
<dbReference type="InterPro" id="IPR000719">
    <property type="entry name" value="Prot_kinase_dom"/>
</dbReference>
<dbReference type="PANTHER" id="PTHR44167">
    <property type="entry name" value="OVARIAN-SPECIFIC SERINE/THREONINE-PROTEIN KINASE LOK-RELATED"/>
    <property type="match status" value="1"/>
</dbReference>
<dbReference type="GO" id="GO:0005634">
    <property type="term" value="C:nucleus"/>
    <property type="evidence" value="ECO:0007669"/>
    <property type="project" value="TreeGrafter"/>
</dbReference>
<evidence type="ECO:0000256" key="6">
    <source>
        <dbReference type="ARBA" id="ARBA00030980"/>
    </source>
</evidence>
<dbReference type="PANTHER" id="PTHR44167:SF18">
    <property type="entry name" value="PROTEIN KINASE DOMAIN-CONTAINING PROTEIN"/>
    <property type="match status" value="1"/>
</dbReference>
<comment type="caution">
    <text evidence="11">The sequence shown here is derived from an EMBL/GenBank/DDBJ whole genome shotgun (WGS) entry which is preliminary data.</text>
</comment>
<comment type="function">
    <text evidence="1">Component of the EKC/KEOPS complex that is required for the formation of a threonylcarbamoyl group on adenosine at position 37 (t(6)A37) in tRNAs that read codons beginning with adenine. The complex is probably involved in the transfer of the threonylcarbamoyl moiety of threonylcarbamoyl-AMP (TC-AMP) to the N6 group of A37. BUD32 has ATPase activity in the context of the EKC/KEOPS complex and likely plays a supporting role to the catalytic subunit KAE1. The EKC/KEOPS complex also promotes both telomere uncapping and telomere elongation. The complex is required for efficient recruitment of transcriptional coactivators.</text>
</comment>
<evidence type="ECO:0000256" key="5">
    <source>
        <dbReference type="ARBA" id="ARBA00019973"/>
    </source>
</evidence>
<dbReference type="AlphaFoldDB" id="A0AAV9GIZ9"/>
<dbReference type="GO" id="GO:0044773">
    <property type="term" value="P:mitotic DNA damage checkpoint signaling"/>
    <property type="evidence" value="ECO:0007669"/>
    <property type="project" value="TreeGrafter"/>
</dbReference>
<dbReference type="GO" id="GO:0004674">
    <property type="term" value="F:protein serine/threonine kinase activity"/>
    <property type="evidence" value="ECO:0007669"/>
    <property type="project" value="UniProtKB-EC"/>
</dbReference>
<evidence type="ECO:0000256" key="4">
    <source>
        <dbReference type="ARBA" id="ARBA00013948"/>
    </source>
</evidence>
<comment type="catalytic activity">
    <reaction evidence="9">
        <text>L-seryl-[protein] + ATP = O-phospho-L-seryl-[protein] + ADP + H(+)</text>
        <dbReference type="Rhea" id="RHEA:17989"/>
        <dbReference type="Rhea" id="RHEA-COMP:9863"/>
        <dbReference type="Rhea" id="RHEA-COMP:11604"/>
        <dbReference type="ChEBI" id="CHEBI:15378"/>
        <dbReference type="ChEBI" id="CHEBI:29999"/>
        <dbReference type="ChEBI" id="CHEBI:30616"/>
        <dbReference type="ChEBI" id="CHEBI:83421"/>
        <dbReference type="ChEBI" id="CHEBI:456216"/>
        <dbReference type="EC" id="2.7.11.1"/>
    </reaction>
</comment>
<dbReference type="EMBL" id="MU865941">
    <property type="protein sequence ID" value="KAK4448729.1"/>
    <property type="molecule type" value="Genomic_DNA"/>
</dbReference>
<dbReference type="Gene3D" id="1.10.510.10">
    <property type="entry name" value="Transferase(Phosphotransferase) domain 1"/>
    <property type="match status" value="1"/>
</dbReference>
<evidence type="ECO:0000256" key="9">
    <source>
        <dbReference type="ARBA" id="ARBA00048679"/>
    </source>
</evidence>
<proteinExistence type="predicted"/>
<dbReference type="PROSITE" id="PS50011">
    <property type="entry name" value="PROTEIN_KINASE_DOM"/>
    <property type="match status" value="1"/>
</dbReference>
<comment type="catalytic activity">
    <reaction evidence="8">
        <text>L-threonyl-[protein] + ATP = O-phospho-L-threonyl-[protein] + ADP + H(+)</text>
        <dbReference type="Rhea" id="RHEA:46608"/>
        <dbReference type="Rhea" id="RHEA-COMP:11060"/>
        <dbReference type="Rhea" id="RHEA-COMP:11605"/>
        <dbReference type="ChEBI" id="CHEBI:15378"/>
        <dbReference type="ChEBI" id="CHEBI:30013"/>
        <dbReference type="ChEBI" id="CHEBI:30616"/>
        <dbReference type="ChEBI" id="CHEBI:61977"/>
        <dbReference type="ChEBI" id="CHEBI:456216"/>
        <dbReference type="EC" id="2.7.11.1"/>
    </reaction>
</comment>
<evidence type="ECO:0000256" key="7">
    <source>
        <dbReference type="ARBA" id="ARBA00033194"/>
    </source>
</evidence>
<keyword evidence="11" id="KW-0808">Transferase</keyword>
<comment type="subunit">
    <text evidence="2">Component of the EKC/KEOPS complex composed of at least BUD32, CGI121, GON7, KAE1 and PCC1; the whole complex dimerizes.</text>
</comment>
<evidence type="ECO:0000259" key="10">
    <source>
        <dbReference type="PROSITE" id="PS50011"/>
    </source>
</evidence>
<reference evidence="11" key="1">
    <citation type="journal article" date="2023" name="Mol. Phylogenet. Evol.">
        <title>Genome-scale phylogeny and comparative genomics of the fungal order Sordariales.</title>
        <authorList>
            <person name="Hensen N."/>
            <person name="Bonometti L."/>
            <person name="Westerberg I."/>
            <person name="Brannstrom I.O."/>
            <person name="Guillou S."/>
            <person name="Cros-Aarteil S."/>
            <person name="Calhoun S."/>
            <person name="Haridas S."/>
            <person name="Kuo A."/>
            <person name="Mondo S."/>
            <person name="Pangilinan J."/>
            <person name="Riley R."/>
            <person name="LaButti K."/>
            <person name="Andreopoulos B."/>
            <person name="Lipzen A."/>
            <person name="Chen C."/>
            <person name="Yan M."/>
            <person name="Daum C."/>
            <person name="Ng V."/>
            <person name="Clum A."/>
            <person name="Steindorff A."/>
            <person name="Ohm R.A."/>
            <person name="Martin F."/>
            <person name="Silar P."/>
            <person name="Natvig D.O."/>
            <person name="Lalanne C."/>
            <person name="Gautier V."/>
            <person name="Ament-Velasquez S.L."/>
            <person name="Kruys A."/>
            <person name="Hutchinson M.I."/>
            <person name="Powell A.J."/>
            <person name="Barry K."/>
            <person name="Miller A.N."/>
            <person name="Grigoriev I.V."/>
            <person name="Debuchy R."/>
            <person name="Gladieux P."/>
            <person name="Hiltunen Thoren M."/>
            <person name="Johannesson H."/>
        </authorList>
    </citation>
    <scope>NUCLEOTIDE SEQUENCE</scope>
    <source>
        <strain evidence="11">PSN243</strain>
    </source>
</reference>
<evidence type="ECO:0000256" key="8">
    <source>
        <dbReference type="ARBA" id="ARBA00047899"/>
    </source>
</evidence>
<protein>
    <recommendedName>
        <fullName evidence="5">EKC/KEOPS complex subunit BUD32</fullName>
        <ecNumber evidence="3">2.7.11.1</ecNumber>
    </recommendedName>
    <alternativeName>
        <fullName evidence="6 7">Atypical Serine/threonine protein kinase BUD32</fullName>
    </alternativeName>
    <alternativeName>
        <fullName evidence="4">EKC/KEOPS complex subunit bud32</fullName>
    </alternativeName>
</protein>